<evidence type="ECO:0000256" key="5">
    <source>
        <dbReference type="SAM" id="Phobius"/>
    </source>
</evidence>
<sequence length="312" mass="34811">MNKKYIIALSILIILIVSFFVLFSNKKEKVVSDDKIKVVTSFYPLYFFTSEIAGDRATVLNIIPSGAGPHGYEPTARDMATIEDSDLLILNGIGLEGWGDNIKTNLEDKDTYIVIAGEGLATIEKKGEEEHEENNNNGIDPHIWLSPVLAIQMADKIESGLSIVDPKNSYYYKSNTEILKKKLNILDEEFKQSLTTCGSKNIIVSHSAFAYLAQEYNLNQISIAGLSHEEEPSQKEMTEISKFAKENNVKYIFFENLVSPKLSEAIAREIGAKTLVLDPIGGLTDNEISEGKDYFSEMRNNLVNLKIALECI</sequence>
<keyword evidence="3" id="KW-0732">Signal</keyword>
<keyword evidence="5" id="KW-0812">Transmembrane</keyword>
<keyword evidence="5" id="KW-0472">Membrane</keyword>
<reference evidence="6 7" key="1">
    <citation type="journal article" date="2015" name="Nature">
        <title>rRNA introns, odd ribosomes, and small enigmatic genomes across a large radiation of phyla.</title>
        <authorList>
            <person name="Brown C.T."/>
            <person name="Hug L.A."/>
            <person name="Thomas B.C."/>
            <person name="Sharon I."/>
            <person name="Castelle C.J."/>
            <person name="Singh A."/>
            <person name="Wilkins M.J."/>
            <person name="Williams K.H."/>
            <person name="Banfield J.F."/>
        </authorList>
    </citation>
    <scope>NUCLEOTIDE SEQUENCE [LARGE SCALE GENOMIC DNA]</scope>
</reference>
<keyword evidence="2 4" id="KW-0813">Transport</keyword>
<dbReference type="InterPro" id="IPR050492">
    <property type="entry name" value="Bact_metal-bind_prot9"/>
</dbReference>
<organism evidence="6 7">
    <name type="scientific">Candidatus Nomurabacteria bacterium GW2011_GWF1_31_48</name>
    <dbReference type="NCBI Taxonomy" id="1618767"/>
    <lineage>
        <taxon>Bacteria</taxon>
        <taxon>Candidatus Nomuraibacteriota</taxon>
    </lineage>
</organism>
<comment type="caution">
    <text evidence="6">The sequence shown here is derived from an EMBL/GenBank/DDBJ whole genome shotgun (WGS) entry which is preliminary data.</text>
</comment>
<dbReference type="EMBL" id="LBOG01000002">
    <property type="protein sequence ID" value="KKP30505.1"/>
    <property type="molecule type" value="Genomic_DNA"/>
</dbReference>
<dbReference type="GO" id="GO:0030001">
    <property type="term" value="P:metal ion transport"/>
    <property type="evidence" value="ECO:0007669"/>
    <property type="project" value="InterPro"/>
</dbReference>
<evidence type="ECO:0000313" key="6">
    <source>
        <dbReference type="EMBL" id="KKP30505.1"/>
    </source>
</evidence>
<dbReference type="AlphaFoldDB" id="A0A0G0AV00"/>
<dbReference type="GO" id="GO:0046872">
    <property type="term" value="F:metal ion binding"/>
    <property type="evidence" value="ECO:0007669"/>
    <property type="project" value="InterPro"/>
</dbReference>
<dbReference type="Proteomes" id="UP000034934">
    <property type="component" value="Unassembled WGS sequence"/>
</dbReference>
<evidence type="ECO:0000313" key="7">
    <source>
        <dbReference type="Proteomes" id="UP000034934"/>
    </source>
</evidence>
<dbReference type="GO" id="GO:0007155">
    <property type="term" value="P:cell adhesion"/>
    <property type="evidence" value="ECO:0007669"/>
    <property type="project" value="InterPro"/>
</dbReference>
<dbReference type="SUPFAM" id="SSF53807">
    <property type="entry name" value="Helical backbone' metal receptor"/>
    <property type="match status" value="1"/>
</dbReference>
<evidence type="ECO:0000256" key="2">
    <source>
        <dbReference type="ARBA" id="ARBA00022448"/>
    </source>
</evidence>
<accession>A0A0G0AV00</accession>
<evidence type="ECO:0000256" key="4">
    <source>
        <dbReference type="RuleBase" id="RU003512"/>
    </source>
</evidence>
<dbReference type="InterPro" id="IPR006127">
    <property type="entry name" value="ZnuA-like"/>
</dbReference>
<dbReference type="InterPro" id="IPR006129">
    <property type="entry name" value="AdhesinB"/>
</dbReference>
<dbReference type="PRINTS" id="PR00690">
    <property type="entry name" value="ADHESNFAMILY"/>
</dbReference>
<gene>
    <name evidence="6" type="ORF">UR19_C0002G0026</name>
</gene>
<protein>
    <submittedName>
        <fullName evidence="6">Periplasmic solute binding protein</fullName>
    </submittedName>
</protein>
<dbReference type="PRINTS" id="PR00691">
    <property type="entry name" value="ADHESINB"/>
</dbReference>
<dbReference type="PANTHER" id="PTHR42953:SF3">
    <property type="entry name" value="HIGH-AFFINITY ZINC UPTAKE SYSTEM PROTEIN ZNUA"/>
    <property type="match status" value="1"/>
</dbReference>
<feature type="transmembrane region" description="Helical" evidence="5">
    <location>
        <begin position="6"/>
        <end position="23"/>
    </location>
</feature>
<dbReference type="Pfam" id="PF01297">
    <property type="entry name" value="ZnuA"/>
    <property type="match status" value="1"/>
</dbReference>
<dbReference type="Gene3D" id="3.40.50.1980">
    <property type="entry name" value="Nitrogenase molybdenum iron protein domain"/>
    <property type="match status" value="2"/>
</dbReference>
<keyword evidence="5" id="KW-1133">Transmembrane helix</keyword>
<dbReference type="PANTHER" id="PTHR42953">
    <property type="entry name" value="HIGH-AFFINITY ZINC UPTAKE SYSTEM PROTEIN ZNUA-RELATED"/>
    <property type="match status" value="1"/>
</dbReference>
<dbReference type="InterPro" id="IPR006128">
    <property type="entry name" value="Lipoprotein_PsaA-like"/>
</dbReference>
<evidence type="ECO:0000256" key="1">
    <source>
        <dbReference type="ARBA" id="ARBA00011028"/>
    </source>
</evidence>
<name>A0A0G0AV00_9BACT</name>
<evidence type="ECO:0000256" key="3">
    <source>
        <dbReference type="ARBA" id="ARBA00022729"/>
    </source>
</evidence>
<proteinExistence type="inferred from homology"/>
<comment type="similarity">
    <text evidence="1 4">Belongs to the bacterial solute-binding protein 9 family.</text>
</comment>